<evidence type="ECO:0000256" key="3">
    <source>
        <dbReference type="ARBA" id="ARBA00022448"/>
    </source>
</evidence>
<reference evidence="11 12" key="1">
    <citation type="submission" date="2017-11" db="EMBL/GenBank/DDBJ databases">
        <title>Taxonomic description and genome sequences of Spirosoma HA7 sp. nov., isolated from pollen microhabitat of Corylus avellana.</title>
        <authorList>
            <person name="Ambika Manirajan B."/>
            <person name="Suarez C."/>
            <person name="Ratering S."/>
            <person name="Geissler-Plaum R."/>
            <person name="Cardinale M."/>
            <person name="Sylvia S."/>
        </authorList>
    </citation>
    <scope>NUCLEOTIDE SEQUENCE [LARGE SCALE GENOMIC DNA]</scope>
    <source>
        <strain evidence="11 12">HA7</strain>
    </source>
</reference>
<sequence length="171" mass="18706">MSIHTIFSTSHICSSFIMKTIPLVMAYATVLSTLANAQVIGPVLVDNGKPVMDVQSMFESVPSGQVFNEFATLSNEPFFPGGKQALQQHLSNLELYPAQARLTLNEGTVRVQFRVKPSGLITDIRVVQSRGALLDLAAVKAVSIMPRWYPAHRSGVAVSHLVELPITFRLD</sequence>
<comment type="similarity">
    <text evidence="2">Belongs to the TonB family.</text>
</comment>
<dbReference type="PANTHER" id="PTHR33446">
    <property type="entry name" value="PROTEIN TONB-RELATED"/>
    <property type="match status" value="1"/>
</dbReference>
<evidence type="ECO:0000313" key="12">
    <source>
        <dbReference type="Proteomes" id="UP000232883"/>
    </source>
</evidence>
<evidence type="ECO:0000256" key="7">
    <source>
        <dbReference type="ARBA" id="ARBA00022927"/>
    </source>
</evidence>
<evidence type="ECO:0000256" key="5">
    <source>
        <dbReference type="ARBA" id="ARBA00022519"/>
    </source>
</evidence>
<name>A0A2K8YYB4_9BACT</name>
<dbReference type="InterPro" id="IPR006260">
    <property type="entry name" value="TonB/TolA_C"/>
</dbReference>
<evidence type="ECO:0000256" key="2">
    <source>
        <dbReference type="ARBA" id="ARBA00006555"/>
    </source>
</evidence>
<keyword evidence="12" id="KW-1185">Reference proteome</keyword>
<feature type="domain" description="TonB C-terminal" evidence="10">
    <location>
        <begin position="81"/>
        <end position="171"/>
    </location>
</feature>
<keyword evidence="6" id="KW-0812">Transmembrane</keyword>
<dbReference type="PROSITE" id="PS52015">
    <property type="entry name" value="TONB_CTD"/>
    <property type="match status" value="1"/>
</dbReference>
<dbReference type="AlphaFoldDB" id="A0A2K8YYB4"/>
<keyword evidence="7" id="KW-0653">Protein transport</keyword>
<dbReference type="GO" id="GO:0055085">
    <property type="term" value="P:transmembrane transport"/>
    <property type="evidence" value="ECO:0007669"/>
    <property type="project" value="InterPro"/>
</dbReference>
<dbReference type="InterPro" id="IPR037682">
    <property type="entry name" value="TonB_C"/>
</dbReference>
<proteinExistence type="inferred from homology"/>
<evidence type="ECO:0000259" key="10">
    <source>
        <dbReference type="PROSITE" id="PS52015"/>
    </source>
</evidence>
<comment type="subcellular location">
    <subcellularLocation>
        <location evidence="1">Cell inner membrane</location>
        <topology evidence="1">Single-pass membrane protein</topology>
        <orientation evidence="1">Periplasmic side</orientation>
    </subcellularLocation>
</comment>
<dbReference type="KEGG" id="spir:CWM47_12750"/>
<dbReference type="Proteomes" id="UP000232883">
    <property type="component" value="Chromosome"/>
</dbReference>
<dbReference type="GO" id="GO:0098797">
    <property type="term" value="C:plasma membrane protein complex"/>
    <property type="evidence" value="ECO:0007669"/>
    <property type="project" value="TreeGrafter"/>
</dbReference>
<keyword evidence="4" id="KW-1003">Cell membrane</keyword>
<accession>A0A2K8YYB4</accession>
<keyword evidence="8" id="KW-1133">Transmembrane helix</keyword>
<keyword evidence="9" id="KW-0472">Membrane</keyword>
<dbReference type="EMBL" id="CP025096">
    <property type="protein sequence ID" value="AUD02626.1"/>
    <property type="molecule type" value="Genomic_DNA"/>
</dbReference>
<evidence type="ECO:0000256" key="9">
    <source>
        <dbReference type="ARBA" id="ARBA00023136"/>
    </source>
</evidence>
<evidence type="ECO:0000256" key="6">
    <source>
        <dbReference type="ARBA" id="ARBA00022692"/>
    </source>
</evidence>
<dbReference type="SUPFAM" id="SSF74653">
    <property type="entry name" value="TolA/TonB C-terminal domain"/>
    <property type="match status" value="1"/>
</dbReference>
<dbReference type="GO" id="GO:0031992">
    <property type="term" value="F:energy transducer activity"/>
    <property type="evidence" value="ECO:0007669"/>
    <property type="project" value="TreeGrafter"/>
</dbReference>
<evidence type="ECO:0000256" key="4">
    <source>
        <dbReference type="ARBA" id="ARBA00022475"/>
    </source>
</evidence>
<protein>
    <recommendedName>
        <fullName evidence="10">TonB C-terminal domain-containing protein</fullName>
    </recommendedName>
</protein>
<dbReference type="GO" id="GO:0015031">
    <property type="term" value="P:protein transport"/>
    <property type="evidence" value="ECO:0007669"/>
    <property type="project" value="UniProtKB-KW"/>
</dbReference>
<evidence type="ECO:0000256" key="1">
    <source>
        <dbReference type="ARBA" id="ARBA00004383"/>
    </source>
</evidence>
<organism evidence="11 12">
    <name type="scientific">Spirosoma pollinicola</name>
    <dbReference type="NCBI Taxonomy" id="2057025"/>
    <lineage>
        <taxon>Bacteria</taxon>
        <taxon>Pseudomonadati</taxon>
        <taxon>Bacteroidota</taxon>
        <taxon>Cytophagia</taxon>
        <taxon>Cytophagales</taxon>
        <taxon>Cytophagaceae</taxon>
        <taxon>Spirosoma</taxon>
    </lineage>
</organism>
<keyword evidence="3" id="KW-0813">Transport</keyword>
<dbReference type="Gene3D" id="3.30.1150.10">
    <property type="match status" value="1"/>
</dbReference>
<dbReference type="NCBIfam" id="TIGR01352">
    <property type="entry name" value="tonB_Cterm"/>
    <property type="match status" value="1"/>
</dbReference>
<gene>
    <name evidence="11" type="ORF">CWM47_12750</name>
</gene>
<dbReference type="Pfam" id="PF03544">
    <property type="entry name" value="TonB_C"/>
    <property type="match status" value="1"/>
</dbReference>
<dbReference type="PANTHER" id="PTHR33446:SF2">
    <property type="entry name" value="PROTEIN TONB"/>
    <property type="match status" value="1"/>
</dbReference>
<dbReference type="InterPro" id="IPR051045">
    <property type="entry name" value="TonB-dependent_transducer"/>
</dbReference>
<evidence type="ECO:0000256" key="8">
    <source>
        <dbReference type="ARBA" id="ARBA00022989"/>
    </source>
</evidence>
<keyword evidence="5" id="KW-0997">Cell inner membrane</keyword>
<evidence type="ECO:0000313" key="11">
    <source>
        <dbReference type="EMBL" id="AUD02626.1"/>
    </source>
</evidence>